<dbReference type="SUPFAM" id="SSF55729">
    <property type="entry name" value="Acyl-CoA N-acyltransferases (Nat)"/>
    <property type="match status" value="1"/>
</dbReference>
<keyword evidence="2" id="KW-0808">Transferase</keyword>
<name>A0A844H4S9_9RHOB</name>
<dbReference type="InterPro" id="IPR016181">
    <property type="entry name" value="Acyl_CoA_acyltransferase"/>
</dbReference>
<dbReference type="Gene3D" id="3.40.630.30">
    <property type="match status" value="1"/>
</dbReference>
<dbReference type="EMBL" id="WMIF01000012">
    <property type="protein sequence ID" value="MTH35025.1"/>
    <property type="molecule type" value="Genomic_DNA"/>
</dbReference>
<dbReference type="InterPro" id="IPR051908">
    <property type="entry name" value="Ribosomal_N-acetyltransferase"/>
</dbReference>
<dbReference type="PANTHER" id="PTHR43441:SF2">
    <property type="entry name" value="FAMILY ACETYLTRANSFERASE, PUTATIVE (AFU_ORTHOLOGUE AFUA_7G00850)-RELATED"/>
    <property type="match status" value="1"/>
</dbReference>
<sequence length="238" mass="26539">MSPSLPEVPHPAGALVAGFQPPAAPGPDLIAGLHVTLERLDPAHHAEDLFQANAGHDQLWDYLGYGPFADLEIYRDWQRSMSELRDPFFYALRDHRGGRIGGLAAYLRIDPGNGVIEIGHIQIAPALQRSPAATEAISLMIGWAFAAGYRRVEWKCNARNAPSIAAANRYGFLYEGTFRQHMVVRGRNRDTAWFAILDHEWPDLHHAHQTWLAPGNFDGQGRQRLRLSELTGALRQLP</sequence>
<reference evidence="2 3" key="1">
    <citation type="submission" date="2019-11" db="EMBL/GenBank/DDBJ databases">
        <authorList>
            <person name="Dong K."/>
        </authorList>
    </citation>
    <scope>NUCLEOTIDE SEQUENCE [LARGE SCALE GENOMIC DNA]</scope>
    <source>
        <strain evidence="2 3">JCM 17370</strain>
    </source>
</reference>
<feature type="domain" description="N-acetyltransferase" evidence="1">
    <location>
        <begin position="35"/>
        <end position="190"/>
    </location>
</feature>
<accession>A0A844H4S9</accession>
<dbReference type="PANTHER" id="PTHR43441">
    <property type="entry name" value="RIBOSOMAL-PROTEIN-SERINE ACETYLTRANSFERASE"/>
    <property type="match status" value="1"/>
</dbReference>
<dbReference type="GO" id="GO:0008999">
    <property type="term" value="F:protein-N-terminal-alanine acetyltransferase activity"/>
    <property type="evidence" value="ECO:0007669"/>
    <property type="project" value="TreeGrafter"/>
</dbReference>
<evidence type="ECO:0000313" key="3">
    <source>
        <dbReference type="Proteomes" id="UP000442533"/>
    </source>
</evidence>
<dbReference type="GO" id="GO:0005737">
    <property type="term" value="C:cytoplasm"/>
    <property type="evidence" value="ECO:0007669"/>
    <property type="project" value="TreeGrafter"/>
</dbReference>
<dbReference type="GO" id="GO:1990189">
    <property type="term" value="F:protein N-terminal-serine acetyltransferase activity"/>
    <property type="evidence" value="ECO:0007669"/>
    <property type="project" value="TreeGrafter"/>
</dbReference>
<dbReference type="Pfam" id="PF13302">
    <property type="entry name" value="Acetyltransf_3"/>
    <property type="match status" value="1"/>
</dbReference>
<evidence type="ECO:0000259" key="1">
    <source>
        <dbReference type="PROSITE" id="PS51186"/>
    </source>
</evidence>
<dbReference type="AlphaFoldDB" id="A0A844H4S9"/>
<organism evidence="2 3">
    <name type="scientific">Paracoccus limosus</name>
    <dbReference type="NCBI Taxonomy" id="913252"/>
    <lineage>
        <taxon>Bacteria</taxon>
        <taxon>Pseudomonadati</taxon>
        <taxon>Pseudomonadota</taxon>
        <taxon>Alphaproteobacteria</taxon>
        <taxon>Rhodobacterales</taxon>
        <taxon>Paracoccaceae</taxon>
        <taxon>Paracoccus</taxon>
    </lineage>
</organism>
<keyword evidence="3" id="KW-1185">Reference proteome</keyword>
<comment type="caution">
    <text evidence="2">The sequence shown here is derived from an EMBL/GenBank/DDBJ whole genome shotgun (WGS) entry which is preliminary data.</text>
</comment>
<dbReference type="PROSITE" id="PS51186">
    <property type="entry name" value="GNAT"/>
    <property type="match status" value="1"/>
</dbReference>
<dbReference type="Proteomes" id="UP000442533">
    <property type="component" value="Unassembled WGS sequence"/>
</dbReference>
<dbReference type="InterPro" id="IPR000182">
    <property type="entry name" value="GNAT_dom"/>
</dbReference>
<evidence type="ECO:0000313" key="2">
    <source>
        <dbReference type="EMBL" id="MTH35025.1"/>
    </source>
</evidence>
<dbReference type="RefSeq" id="WP_155064570.1">
    <property type="nucleotide sequence ID" value="NZ_WMIF01000012.1"/>
</dbReference>
<gene>
    <name evidence="2" type="ORF">GL279_10470</name>
</gene>
<proteinExistence type="predicted"/>
<dbReference type="OrthoDB" id="5295305at2"/>
<protein>
    <submittedName>
        <fullName evidence="2">GNAT family N-acetyltransferase</fullName>
    </submittedName>
</protein>
<dbReference type="FunFam" id="3.40.630.30:FF:000047">
    <property type="entry name" value="Acetyltransferase, GNAT family"/>
    <property type="match status" value="1"/>
</dbReference>